<dbReference type="GO" id="GO:0016787">
    <property type="term" value="F:hydrolase activity"/>
    <property type="evidence" value="ECO:0007669"/>
    <property type="project" value="UniProtKB-KW"/>
</dbReference>
<evidence type="ECO:0000256" key="7">
    <source>
        <dbReference type="ARBA" id="ARBA00038093"/>
    </source>
</evidence>
<evidence type="ECO:0000256" key="6">
    <source>
        <dbReference type="ARBA" id="ARBA00022842"/>
    </source>
</evidence>
<sequence>MSYYLLDTNICVHFLKDEYEIKERIESVGLSSCFLSEITIAELLFGVENSLPTRKQSNLAKVKKLQTLYSGRILGIGPALHEDARQKTQIRKMGRTVGEFDLLIGSTAIVHELILVTRNTRDFENLSGIILESWVDK</sequence>
<keyword evidence="5" id="KW-0378">Hydrolase</keyword>
<dbReference type="PANTHER" id="PTHR33653">
    <property type="entry name" value="RIBONUCLEASE VAPC2"/>
    <property type="match status" value="1"/>
</dbReference>
<dbReference type="OrthoDB" id="9796690at2"/>
<reference evidence="9 10" key="1">
    <citation type="submission" date="2019-02" db="EMBL/GenBank/DDBJ databases">
        <title>Arundinibacter roseus gen. nov., sp. nov., a new member of the family Cytophagaceae.</title>
        <authorList>
            <person name="Szuroczki S."/>
            <person name="Khayer B."/>
            <person name="Sproer C."/>
            <person name="Toumi M."/>
            <person name="Szabo A."/>
            <person name="Felfoldi T."/>
            <person name="Schumann P."/>
            <person name="Toth E."/>
        </authorList>
    </citation>
    <scope>NUCLEOTIDE SEQUENCE [LARGE SCALE GENOMIC DNA]</scope>
    <source>
        <strain evidence="9 10">DMA-k-7a</strain>
    </source>
</reference>
<feature type="domain" description="PIN" evidence="8">
    <location>
        <begin position="4"/>
        <end position="126"/>
    </location>
</feature>
<comment type="similarity">
    <text evidence="7">Belongs to the PINc/VapC protein family.</text>
</comment>
<evidence type="ECO:0000256" key="1">
    <source>
        <dbReference type="ARBA" id="ARBA00001946"/>
    </source>
</evidence>
<dbReference type="GO" id="GO:0004518">
    <property type="term" value="F:nuclease activity"/>
    <property type="evidence" value="ECO:0007669"/>
    <property type="project" value="UniProtKB-KW"/>
</dbReference>
<comment type="caution">
    <text evidence="9">The sequence shown here is derived from an EMBL/GenBank/DDBJ whole genome shotgun (WGS) entry which is preliminary data.</text>
</comment>
<evidence type="ECO:0000313" key="9">
    <source>
        <dbReference type="EMBL" id="TDB63745.1"/>
    </source>
</evidence>
<evidence type="ECO:0000256" key="3">
    <source>
        <dbReference type="ARBA" id="ARBA00022722"/>
    </source>
</evidence>
<gene>
    <name evidence="9" type="ORF">EZE20_15740</name>
</gene>
<evidence type="ECO:0000256" key="4">
    <source>
        <dbReference type="ARBA" id="ARBA00022723"/>
    </source>
</evidence>
<dbReference type="SUPFAM" id="SSF88723">
    <property type="entry name" value="PIN domain-like"/>
    <property type="match status" value="1"/>
</dbReference>
<name>A0A4V2X9H2_9BACT</name>
<dbReference type="InterPro" id="IPR029060">
    <property type="entry name" value="PIN-like_dom_sf"/>
</dbReference>
<keyword evidence="2" id="KW-1277">Toxin-antitoxin system</keyword>
<evidence type="ECO:0000256" key="2">
    <source>
        <dbReference type="ARBA" id="ARBA00022649"/>
    </source>
</evidence>
<keyword evidence="4" id="KW-0479">Metal-binding</keyword>
<accession>A0A4V2X9H2</accession>
<dbReference type="GO" id="GO:0046872">
    <property type="term" value="F:metal ion binding"/>
    <property type="evidence" value="ECO:0007669"/>
    <property type="project" value="UniProtKB-KW"/>
</dbReference>
<protein>
    <submittedName>
        <fullName evidence="9">Type II toxin-antitoxin system VapC family toxin</fullName>
    </submittedName>
</protein>
<dbReference type="PANTHER" id="PTHR33653:SF1">
    <property type="entry name" value="RIBONUCLEASE VAPC2"/>
    <property type="match status" value="1"/>
</dbReference>
<dbReference type="Proteomes" id="UP000295706">
    <property type="component" value="Unassembled WGS sequence"/>
</dbReference>
<organism evidence="9 10">
    <name type="scientific">Arundinibacter roseus</name>
    <dbReference type="NCBI Taxonomy" id="2070510"/>
    <lineage>
        <taxon>Bacteria</taxon>
        <taxon>Pseudomonadati</taxon>
        <taxon>Bacteroidota</taxon>
        <taxon>Cytophagia</taxon>
        <taxon>Cytophagales</taxon>
        <taxon>Spirosomataceae</taxon>
        <taxon>Arundinibacter</taxon>
    </lineage>
</organism>
<dbReference type="Gene3D" id="3.40.50.1010">
    <property type="entry name" value="5'-nuclease"/>
    <property type="match status" value="1"/>
</dbReference>
<comment type="cofactor">
    <cofactor evidence="1">
        <name>Mg(2+)</name>
        <dbReference type="ChEBI" id="CHEBI:18420"/>
    </cofactor>
</comment>
<keyword evidence="3" id="KW-0540">Nuclease</keyword>
<keyword evidence="10" id="KW-1185">Reference proteome</keyword>
<proteinExistence type="inferred from homology"/>
<evidence type="ECO:0000259" key="8">
    <source>
        <dbReference type="Pfam" id="PF01850"/>
    </source>
</evidence>
<dbReference type="InterPro" id="IPR002716">
    <property type="entry name" value="PIN_dom"/>
</dbReference>
<dbReference type="EMBL" id="SMJU01000009">
    <property type="protein sequence ID" value="TDB63745.1"/>
    <property type="molecule type" value="Genomic_DNA"/>
</dbReference>
<dbReference type="InterPro" id="IPR050556">
    <property type="entry name" value="Type_II_TA_system_RNase"/>
</dbReference>
<evidence type="ECO:0000313" key="10">
    <source>
        <dbReference type="Proteomes" id="UP000295706"/>
    </source>
</evidence>
<dbReference type="AlphaFoldDB" id="A0A4V2X9H2"/>
<evidence type="ECO:0000256" key="5">
    <source>
        <dbReference type="ARBA" id="ARBA00022801"/>
    </source>
</evidence>
<keyword evidence="6" id="KW-0460">Magnesium</keyword>
<dbReference type="RefSeq" id="WP_132119354.1">
    <property type="nucleotide sequence ID" value="NZ_SMJU01000009.1"/>
</dbReference>
<dbReference type="Pfam" id="PF01850">
    <property type="entry name" value="PIN"/>
    <property type="match status" value="1"/>
</dbReference>